<dbReference type="RefSeq" id="WP_218253421.1">
    <property type="nucleotide sequence ID" value="NZ_JABXWD010000348.1"/>
</dbReference>
<evidence type="ECO:0000256" key="1">
    <source>
        <dbReference type="SAM" id="SignalP"/>
    </source>
</evidence>
<dbReference type="EMBL" id="JABXWD010000348">
    <property type="protein sequence ID" value="MBV6342810.1"/>
    <property type="molecule type" value="Genomic_DNA"/>
</dbReference>
<sequence length="141" mass="16358">MKATLTCLLCLLLVLTAIRCKDSTAEDKSLKDKDKDLMMLINGVRQEVRQRPNATDDLQRRVFLLNRWVRILFEQGLDVNTVYPWQRALDIDRAATANPQHAMSEVTAAYADLERFVATHKEYPAENKRILDEINNTRREL</sequence>
<feature type="signal peptide" evidence="1">
    <location>
        <begin position="1"/>
        <end position="25"/>
    </location>
</feature>
<dbReference type="Proteomes" id="UP001196980">
    <property type="component" value="Unassembled WGS sequence"/>
</dbReference>
<evidence type="ECO:0000313" key="3">
    <source>
        <dbReference type="Proteomes" id="UP001196980"/>
    </source>
</evidence>
<comment type="caution">
    <text evidence="2">The sequence shown here is derived from an EMBL/GenBank/DDBJ whole genome shotgun (WGS) entry which is preliminary data.</text>
</comment>
<feature type="chain" id="PRO_5046386599" description="Secreted protein" evidence="1">
    <location>
        <begin position="26"/>
        <end position="141"/>
    </location>
</feature>
<organism evidence="2 3">
    <name type="scientific">Candidatus Magnetobacterium casense</name>
    <dbReference type="NCBI Taxonomy" id="1455061"/>
    <lineage>
        <taxon>Bacteria</taxon>
        <taxon>Pseudomonadati</taxon>
        <taxon>Nitrospirota</taxon>
        <taxon>Thermodesulfovibrionia</taxon>
        <taxon>Thermodesulfovibrionales</taxon>
        <taxon>Candidatus Magnetobacteriaceae</taxon>
        <taxon>Candidatus Magnetobacterium</taxon>
    </lineage>
</organism>
<feature type="non-terminal residue" evidence="2">
    <location>
        <position position="141"/>
    </location>
</feature>
<name>A0ABS6S1T9_9BACT</name>
<reference evidence="2 3" key="1">
    <citation type="journal article" date="2020" name="J Geophys Res Biogeosci">
        <title>Magnetotaxis as an Adaptation to Enable Bacterial Shuttling of Microbial Sulfur and Sulfur Cycling Across Aquatic Oxic#Anoxic Interfaces.</title>
        <authorList>
            <person name="Li J."/>
            <person name="Liu P."/>
            <person name="Wang J."/>
            <person name="Roberts A.P."/>
            <person name="Pan Y."/>
        </authorList>
    </citation>
    <scope>NUCLEOTIDE SEQUENCE [LARGE SCALE GENOMIC DNA]</scope>
    <source>
        <strain evidence="2 3">MYR-1_YQ</strain>
    </source>
</reference>
<gene>
    <name evidence="2" type="ORF">HWQ67_14580</name>
</gene>
<accession>A0ABS6S1T9</accession>
<evidence type="ECO:0008006" key="4">
    <source>
        <dbReference type="Google" id="ProtNLM"/>
    </source>
</evidence>
<keyword evidence="3" id="KW-1185">Reference proteome</keyword>
<keyword evidence="1" id="KW-0732">Signal</keyword>
<evidence type="ECO:0000313" key="2">
    <source>
        <dbReference type="EMBL" id="MBV6342810.1"/>
    </source>
</evidence>
<protein>
    <recommendedName>
        <fullName evidence="4">Secreted protein</fullName>
    </recommendedName>
</protein>
<proteinExistence type="predicted"/>